<dbReference type="EnsemblMetazoa" id="PPAI002292-RA">
    <property type="protein sequence ID" value="PPAI002292-PA"/>
    <property type="gene ID" value="PPAI002292"/>
</dbReference>
<keyword evidence="2" id="KW-1185">Reference proteome</keyword>
<sequence length="325" mass="35402">MYDDAARGAFVGTHPSLSTRLPRQWYDEPLYANDTDEFLMSRRAEAGPMDHMQDDQVFFSPQSADEAGVISLRSAGDISLPHRNGHSRRYSRQPGAVTRLRERENGDYSSSVSDIQSVTSRLSSVSIGTGSNYINRFEESLSLTPSPSSDYEDEMVDPRMCGAVGKLKKMSMPQKSAAVSQRAVIHQIQQQKPQIPSEIFMFSNKRGSVNTSSAKDNAKFVSHAPFHNATLMDSQAFGRDNAFACSASSAESLPSASGSSTKALVHPTSPLRFGPAAGSSQDQAHCSFAEACNGKTLKECISDSLENDAAKFRAVELINESIPFR</sequence>
<name>A0A1B0D4F4_PHLPP</name>
<accession>A0A1B0D4F4</accession>
<reference evidence="1" key="1">
    <citation type="submission" date="2022-08" db="UniProtKB">
        <authorList>
            <consortium name="EnsemblMetazoa"/>
        </authorList>
    </citation>
    <scope>IDENTIFICATION</scope>
    <source>
        <strain evidence="1">Israel</strain>
    </source>
</reference>
<protein>
    <submittedName>
        <fullName evidence="1">Uncharacterized protein</fullName>
    </submittedName>
</protein>
<dbReference type="EMBL" id="AJVK01011403">
    <property type="status" value="NOT_ANNOTATED_CDS"/>
    <property type="molecule type" value="Genomic_DNA"/>
</dbReference>
<dbReference type="Proteomes" id="UP000092462">
    <property type="component" value="Unassembled WGS sequence"/>
</dbReference>
<dbReference type="VEuPathDB" id="VectorBase:PPAI002292"/>
<dbReference type="VEuPathDB" id="VectorBase:PPAPM1_000141"/>
<proteinExistence type="predicted"/>
<organism evidence="1 2">
    <name type="scientific">Phlebotomus papatasi</name>
    <name type="common">Sandfly</name>
    <dbReference type="NCBI Taxonomy" id="29031"/>
    <lineage>
        <taxon>Eukaryota</taxon>
        <taxon>Metazoa</taxon>
        <taxon>Ecdysozoa</taxon>
        <taxon>Arthropoda</taxon>
        <taxon>Hexapoda</taxon>
        <taxon>Insecta</taxon>
        <taxon>Pterygota</taxon>
        <taxon>Neoptera</taxon>
        <taxon>Endopterygota</taxon>
        <taxon>Diptera</taxon>
        <taxon>Nematocera</taxon>
        <taxon>Psychodoidea</taxon>
        <taxon>Psychodidae</taxon>
        <taxon>Phlebotomus</taxon>
        <taxon>Phlebotomus</taxon>
    </lineage>
</organism>
<evidence type="ECO:0000313" key="2">
    <source>
        <dbReference type="Proteomes" id="UP000092462"/>
    </source>
</evidence>
<dbReference type="AlphaFoldDB" id="A0A1B0D4F4"/>
<evidence type="ECO:0000313" key="1">
    <source>
        <dbReference type="EnsemblMetazoa" id="PPAI002292-PA"/>
    </source>
</evidence>